<dbReference type="AlphaFoldDB" id="A0A380TAG9"/>
<protein>
    <submittedName>
        <fullName evidence="1">Uncharacterized protein</fullName>
    </submittedName>
</protein>
<sequence length="372" mass="41482">MTWLEHHSKCEQLAADAELAVSQGDSVRAHHLYMKAAQAEERALNEIDSSKPRTLGITAVSAVSLYYKAGQLEDAEGLAYRSLATAHLPEFASEDLRELLQSIWSEKVRKRAGVGFAPGQLVVSVKGGEIVEGGAPLDLIVEKVQTVQSLFYRTVEYLQRLPHRKRGLPNKEIQDSCQPWLFQTAPGSYQFAVAVQEPREPDMLRKDEPRPTDIAEQLLNILRVSIEAPENKLPVLVPDADYRSTFLKLTRNLAPTGRRFKQLDVRLASETKPLSLFPKSRHVITEAIRATRPTTLAEPGPEREKTLRGTLRALHLDDDWIELTVDGTSIHVTQVGQAVDDVIGPLVNRPVVVQVVEDARGKNVFRDIEADD</sequence>
<accession>A0A380TAG9</accession>
<evidence type="ECO:0000313" key="1">
    <source>
        <dbReference type="EMBL" id="SUS05265.1"/>
    </source>
</evidence>
<name>A0A380TAG9_9ZZZZ</name>
<reference evidence="1" key="1">
    <citation type="submission" date="2018-07" db="EMBL/GenBank/DDBJ databases">
        <authorList>
            <person name="Quirk P.G."/>
            <person name="Krulwich T.A."/>
        </authorList>
    </citation>
    <scope>NUCLEOTIDE SEQUENCE</scope>
</reference>
<proteinExistence type="predicted"/>
<organism evidence="1">
    <name type="scientific">metagenome</name>
    <dbReference type="NCBI Taxonomy" id="256318"/>
    <lineage>
        <taxon>unclassified sequences</taxon>
        <taxon>metagenomes</taxon>
    </lineage>
</organism>
<dbReference type="EMBL" id="UIDG01000093">
    <property type="protein sequence ID" value="SUS05265.1"/>
    <property type="molecule type" value="Genomic_DNA"/>
</dbReference>
<gene>
    <name evidence="1" type="ORF">DF3PB_1820006</name>
</gene>